<evidence type="ECO:0000313" key="2">
    <source>
        <dbReference type="Proteomes" id="UP000037122"/>
    </source>
</evidence>
<proteinExistence type="predicted"/>
<dbReference type="AlphaFoldDB" id="A0A0L0P2H5"/>
<comment type="caution">
    <text evidence="1">The sequence shown here is derived from an EMBL/GenBank/DDBJ whole genome shotgun (WGS) entry which is preliminary data.</text>
</comment>
<sequence length="31" mass="3393">MEVGLELGNEMYMVLATGYPGTYGARPETEL</sequence>
<accession>A0A0L0P2H5</accession>
<dbReference type="EMBL" id="LGST01000018">
    <property type="protein sequence ID" value="KNE00578.1"/>
    <property type="molecule type" value="Genomic_DNA"/>
</dbReference>
<gene>
    <name evidence="1" type="ORF">QG37_02612</name>
</gene>
<name>A0A0L0P2H5_CANAR</name>
<protein>
    <submittedName>
        <fullName evidence="1">Uncharacterized protein</fullName>
    </submittedName>
</protein>
<reference evidence="2" key="1">
    <citation type="journal article" date="2015" name="BMC Genomics">
        <title>Draft genome of a commonly misdiagnosed multidrug resistant pathogen Candida auris.</title>
        <authorList>
            <person name="Chatterjee S."/>
            <person name="Alampalli S.V."/>
            <person name="Nageshan R.K."/>
            <person name="Chettiar S.T."/>
            <person name="Joshi S."/>
            <person name="Tatu U.S."/>
        </authorList>
    </citation>
    <scope>NUCLEOTIDE SEQUENCE [LARGE SCALE GENOMIC DNA]</scope>
    <source>
        <strain evidence="2">6684</strain>
    </source>
</reference>
<organism evidence="1 2">
    <name type="scientific">Candidozyma auris</name>
    <name type="common">Yeast</name>
    <name type="synonym">Candida auris</name>
    <dbReference type="NCBI Taxonomy" id="498019"/>
    <lineage>
        <taxon>Eukaryota</taxon>
        <taxon>Fungi</taxon>
        <taxon>Dikarya</taxon>
        <taxon>Ascomycota</taxon>
        <taxon>Saccharomycotina</taxon>
        <taxon>Pichiomycetes</taxon>
        <taxon>Metschnikowiaceae</taxon>
        <taxon>Candidozyma</taxon>
    </lineage>
</organism>
<dbReference type="Proteomes" id="UP000037122">
    <property type="component" value="Unassembled WGS sequence"/>
</dbReference>
<evidence type="ECO:0000313" key="1">
    <source>
        <dbReference type="EMBL" id="KNE00578.1"/>
    </source>
</evidence>